<organism evidence="1">
    <name type="scientific">Cucumis melo</name>
    <name type="common">Muskmelon</name>
    <dbReference type="NCBI Taxonomy" id="3656"/>
    <lineage>
        <taxon>Eukaryota</taxon>
        <taxon>Viridiplantae</taxon>
        <taxon>Streptophyta</taxon>
        <taxon>Embryophyta</taxon>
        <taxon>Tracheophyta</taxon>
        <taxon>Spermatophyta</taxon>
        <taxon>Magnoliopsida</taxon>
        <taxon>eudicotyledons</taxon>
        <taxon>Gunneridae</taxon>
        <taxon>Pentapetalae</taxon>
        <taxon>rosids</taxon>
        <taxon>fabids</taxon>
        <taxon>Cucurbitales</taxon>
        <taxon>Cucurbitaceae</taxon>
        <taxon>Benincaseae</taxon>
        <taxon>Cucumis</taxon>
    </lineage>
</organism>
<dbReference type="EnsemblPlants" id="MELO3C034039.2.1">
    <property type="protein sequence ID" value="MELO3C034039.2.1"/>
    <property type="gene ID" value="MELO3C034039.2"/>
</dbReference>
<evidence type="ECO:0000313" key="1">
    <source>
        <dbReference type="EnsemblPlants" id="MELO3C034039.2.1"/>
    </source>
</evidence>
<dbReference type="Gramene" id="MELO3C034039.2.1">
    <property type="protein sequence ID" value="MELO3C034039.2.1"/>
    <property type="gene ID" value="MELO3C034039.2"/>
</dbReference>
<accession>A0A9I9EHV4</accession>
<reference evidence="1" key="1">
    <citation type="submission" date="2023-03" db="UniProtKB">
        <authorList>
            <consortium name="EnsemblPlants"/>
        </authorList>
    </citation>
    <scope>IDENTIFICATION</scope>
</reference>
<dbReference type="PROSITE" id="PS51257">
    <property type="entry name" value="PROKAR_LIPOPROTEIN"/>
    <property type="match status" value="1"/>
</dbReference>
<sequence length="199" mass="22445">MRSTATTIFSTAGSGCTSICTTNHIRNGDCTCTVSSANLRIKSRNKKSLLKNGNRNGNTNRTSLLNNNPQVKAFDMDDFVCLQNQDTVFTLLLYCCLIVIKIKNDRLMGRQLDPLVRLFEDIGKVIKIYGLAALRQLAGENGGQLLEVEMTKLVKTSLERYRIMQSEVVMIDIWMVLLEVAFRVSDDIFLRLFQSRIPS</sequence>
<protein>
    <submittedName>
        <fullName evidence="1">Uncharacterized protein</fullName>
    </submittedName>
</protein>
<dbReference type="AlphaFoldDB" id="A0A9I9EHV4"/>
<proteinExistence type="predicted"/>
<name>A0A9I9EHV4_CUCME</name>